<feature type="domain" description="C2H2-type" evidence="9">
    <location>
        <begin position="171"/>
        <end position="198"/>
    </location>
</feature>
<dbReference type="OrthoDB" id="40579at2759"/>
<evidence type="ECO:0000256" key="6">
    <source>
        <dbReference type="ARBA" id="ARBA00023242"/>
    </source>
</evidence>
<evidence type="ECO:0000259" key="9">
    <source>
        <dbReference type="PROSITE" id="PS50157"/>
    </source>
</evidence>
<gene>
    <name evidence="10" type="ORF">BSL78_21360</name>
</gene>
<evidence type="ECO:0000256" key="3">
    <source>
        <dbReference type="ARBA" id="ARBA00022737"/>
    </source>
</evidence>
<feature type="domain" description="C2H2-type" evidence="9">
    <location>
        <begin position="404"/>
        <end position="432"/>
    </location>
</feature>
<dbReference type="GO" id="GO:0000978">
    <property type="term" value="F:RNA polymerase II cis-regulatory region sequence-specific DNA binding"/>
    <property type="evidence" value="ECO:0007669"/>
    <property type="project" value="TreeGrafter"/>
</dbReference>
<evidence type="ECO:0000256" key="7">
    <source>
        <dbReference type="PROSITE-ProRule" id="PRU00042"/>
    </source>
</evidence>
<feature type="domain" description="C2H2-type" evidence="9">
    <location>
        <begin position="319"/>
        <end position="346"/>
    </location>
</feature>
<evidence type="ECO:0000256" key="4">
    <source>
        <dbReference type="ARBA" id="ARBA00022771"/>
    </source>
</evidence>
<comment type="subcellular location">
    <subcellularLocation>
        <location evidence="1">Nucleus</location>
    </subcellularLocation>
</comment>
<dbReference type="Proteomes" id="UP000230750">
    <property type="component" value="Unassembled WGS sequence"/>
</dbReference>
<dbReference type="EMBL" id="MRZV01000989">
    <property type="protein sequence ID" value="PIK41774.1"/>
    <property type="molecule type" value="Genomic_DNA"/>
</dbReference>
<keyword evidence="4 7" id="KW-0863">Zinc-finger</keyword>
<dbReference type="InterPro" id="IPR036236">
    <property type="entry name" value="Znf_C2H2_sf"/>
</dbReference>
<dbReference type="PROSITE" id="PS50157">
    <property type="entry name" value="ZINC_FINGER_C2H2_2"/>
    <property type="match status" value="12"/>
</dbReference>
<dbReference type="Gene3D" id="3.30.160.60">
    <property type="entry name" value="Classic Zinc Finger"/>
    <property type="match status" value="8"/>
</dbReference>
<proteinExistence type="predicted"/>
<dbReference type="PANTHER" id="PTHR24376">
    <property type="entry name" value="ZINC FINGER PROTEIN"/>
    <property type="match status" value="1"/>
</dbReference>
<reference evidence="10 11" key="1">
    <citation type="journal article" date="2017" name="PLoS Biol.">
        <title>The sea cucumber genome provides insights into morphological evolution and visceral regeneration.</title>
        <authorList>
            <person name="Zhang X."/>
            <person name="Sun L."/>
            <person name="Yuan J."/>
            <person name="Sun Y."/>
            <person name="Gao Y."/>
            <person name="Zhang L."/>
            <person name="Li S."/>
            <person name="Dai H."/>
            <person name="Hamel J.F."/>
            <person name="Liu C."/>
            <person name="Yu Y."/>
            <person name="Liu S."/>
            <person name="Lin W."/>
            <person name="Guo K."/>
            <person name="Jin S."/>
            <person name="Xu P."/>
            <person name="Storey K.B."/>
            <person name="Huan P."/>
            <person name="Zhang T."/>
            <person name="Zhou Y."/>
            <person name="Zhang J."/>
            <person name="Lin C."/>
            <person name="Li X."/>
            <person name="Xing L."/>
            <person name="Huo D."/>
            <person name="Sun M."/>
            <person name="Wang L."/>
            <person name="Mercier A."/>
            <person name="Li F."/>
            <person name="Yang H."/>
            <person name="Xiang J."/>
        </authorList>
    </citation>
    <scope>NUCLEOTIDE SEQUENCE [LARGE SCALE GENOMIC DNA]</scope>
    <source>
        <strain evidence="10">Shaxun</strain>
        <tissue evidence="10">Muscle</tissue>
    </source>
</reference>
<dbReference type="FunFam" id="3.30.160.60:FF:000100">
    <property type="entry name" value="Zinc finger 45-like"/>
    <property type="match status" value="1"/>
</dbReference>
<feature type="domain" description="C2H2-type" evidence="9">
    <location>
        <begin position="264"/>
        <end position="287"/>
    </location>
</feature>
<organism evidence="10 11">
    <name type="scientific">Stichopus japonicus</name>
    <name type="common">Sea cucumber</name>
    <dbReference type="NCBI Taxonomy" id="307972"/>
    <lineage>
        <taxon>Eukaryota</taxon>
        <taxon>Metazoa</taxon>
        <taxon>Echinodermata</taxon>
        <taxon>Eleutherozoa</taxon>
        <taxon>Echinozoa</taxon>
        <taxon>Holothuroidea</taxon>
        <taxon>Aspidochirotacea</taxon>
        <taxon>Aspidochirotida</taxon>
        <taxon>Stichopodidae</taxon>
        <taxon>Apostichopus</taxon>
    </lineage>
</organism>
<feature type="domain" description="C2H2-type" evidence="9">
    <location>
        <begin position="489"/>
        <end position="516"/>
    </location>
</feature>
<evidence type="ECO:0000256" key="2">
    <source>
        <dbReference type="ARBA" id="ARBA00022723"/>
    </source>
</evidence>
<dbReference type="SUPFAM" id="SSF57667">
    <property type="entry name" value="beta-beta-alpha zinc fingers"/>
    <property type="match status" value="6"/>
</dbReference>
<dbReference type="InterPro" id="IPR013087">
    <property type="entry name" value="Znf_C2H2_type"/>
</dbReference>
<dbReference type="FunFam" id="3.30.160.60:FF:000358">
    <property type="entry name" value="zinc finger protein 24"/>
    <property type="match status" value="1"/>
</dbReference>
<evidence type="ECO:0000313" key="10">
    <source>
        <dbReference type="EMBL" id="PIK41774.1"/>
    </source>
</evidence>
<feature type="domain" description="C2H2-type" evidence="9">
    <location>
        <begin position="199"/>
        <end position="227"/>
    </location>
</feature>
<protein>
    <submittedName>
        <fullName evidence="10">Putative zinc finger protein</fullName>
    </submittedName>
</protein>
<feature type="domain" description="C2H2-type" evidence="9">
    <location>
        <begin position="567"/>
        <end position="594"/>
    </location>
</feature>
<dbReference type="AlphaFoldDB" id="A0A2G8K1A6"/>
<feature type="domain" description="C2H2-type" evidence="9">
    <location>
        <begin position="461"/>
        <end position="488"/>
    </location>
</feature>
<dbReference type="FunFam" id="3.30.160.60:FF:000145">
    <property type="entry name" value="Zinc finger protein 574"/>
    <property type="match status" value="1"/>
</dbReference>
<evidence type="ECO:0000313" key="11">
    <source>
        <dbReference type="Proteomes" id="UP000230750"/>
    </source>
</evidence>
<feature type="domain" description="C2H2-type" evidence="9">
    <location>
        <begin position="433"/>
        <end position="460"/>
    </location>
</feature>
<comment type="caution">
    <text evidence="10">The sequence shown here is derived from an EMBL/GenBank/DDBJ whole genome shotgun (WGS) entry which is preliminary data.</text>
</comment>
<dbReference type="GO" id="GO:0008270">
    <property type="term" value="F:zinc ion binding"/>
    <property type="evidence" value="ECO:0007669"/>
    <property type="project" value="UniProtKB-KW"/>
</dbReference>
<evidence type="ECO:0000256" key="1">
    <source>
        <dbReference type="ARBA" id="ARBA00004123"/>
    </source>
</evidence>
<keyword evidence="3" id="KW-0677">Repeat</keyword>
<dbReference type="PANTHER" id="PTHR24376:SF225">
    <property type="entry name" value="C2H2-TYPE DOMAIN-CONTAINING PROTEIN"/>
    <property type="match status" value="1"/>
</dbReference>
<dbReference type="PROSITE" id="PS00028">
    <property type="entry name" value="ZINC_FINGER_C2H2_1"/>
    <property type="match status" value="14"/>
</dbReference>
<dbReference type="STRING" id="307972.A0A2G8K1A6"/>
<keyword evidence="6" id="KW-0539">Nucleus</keyword>
<keyword evidence="11" id="KW-1185">Reference proteome</keyword>
<dbReference type="GO" id="GO:0001228">
    <property type="term" value="F:DNA-binding transcription activator activity, RNA polymerase II-specific"/>
    <property type="evidence" value="ECO:0007669"/>
    <property type="project" value="TreeGrafter"/>
</dbReference>
<dbReference type="GO" id="GO:0005634">
    <property type="term" value="C:nucleus"/>
    <property type="evidence" value="ECO:0007669"/>
    <property type="project" value="UniProtKB-SubCell"/>
</dbReference>
<dbReference type="FunFam" id="3.30.160.60:FF:000264">
    <property type="entry name" value="Zinc finger protein 236"/>
    <property type="match status" value="1"/>
</dbReference>
<accession>A0A2G8K1A6</accession>
<feature type="domain" description="C2H2-type" evidence="9">
    <location>
        <begin position="375"/>
        <end position="402"/>
    </location>
</feature>
<dbReference type="SMART" id="SM00355">
    <property type="entry name" value="ZnF_C2H2"/>
    <property type="match status" value="14"/>
</dbReference>
<dbReference type="Pfam" id="PF00096">
    <property type="entry name" value="zf-C2H2"/>
    <property type="match status" value="6"/>
</dbReference>
<dbReference type="FunFam" id="3.30.160.60:FF:000065">
    <property type="entry name" value="B-cell CLL/lymphoma 6, member B"/>
    <property type="match status" value="1"/>
</dbReference>
<feature type="domain" description="C2H2-type" evidence="9">
    <location>
        <begin position="347"/>
        <end position="374"/>
    </location>
</feature>
<name>A0A2G8K1A6_STIJA</name>
<feature type="domain" description="C2H2-type" evidence="9">
    <location>
        <begin position="291"/>
        <end position="318"/>
    </location>
</feature>
<evidence type="ECO:0000256" key="8">
    <source>
        <dbReference type="SAM" id="MobiDB-lite"/>
    </source>
</evidence>
<keyword evidence="5" id="KW-0862">Zinc</keyword>
<feature type="region of interest" description="Disordered" evidence="8">
    <location>
        <begin position="103"/>
        <end position="134"/>
    </location>
</feature>
<evidence type="ECO:0000256" key="5">
    <source>
        <dbReference type="ARBA" id="ARBA00022833"/>
    </source>
</evidence>
<sequence>MPFYCMVFICSNSTDDTQNSFYMMAATKKNRTRGQVAGDSLKLAGVITVSKMFVCKYCDEVFPSEKERYAHQVDQHWKDLISQCEICVKSFLLKETPDPTHKCHLKSSDRGVQGSNGSESEKGEDSVVSKSTRKSARQTTRKIFTCKECDHVCRTILEMLNHKQGHHTPATQCHHCNLSCKNEQSLKEHLKLHTKQKWHFCSTCSEGFERESMLKDHRLSQHSEDDMIVQATAGEQGDSLTDAAQNRQDIATQIEKNILQTKKYLCRYCMKRFAEHTTYREHVKNSHPKTFKCKICERSYVRLCELKLHMKHHCEERNFACTYCGKTFKRQPHLDCHILSHTGEKKYQCKECGKSFKAKRTLLGHEMTHSGSQPYECTDCGIKFTLKSSLLKHQASHANEGIRFPCPKCDKDFSSKVTLTIHDKAVHLKIKQYVCETCGAAFAYQSHLRKHQMVHRDERPFKCSHCERWFRLSYSRMLHERQHTGKKPFKCTLCNKEYATKARLERHQKVHQKEAAPIVHHMQQVRLYPVTIEEECNPHLTPELEKHYHHTAEAVVLEEQPNTSGIAACNICGIEFTTYNEYAAHQQTHSLTQLESHISGNQDVTRYHNQADTVSVMLSFMSSPN</sequence>
<keyword evidence="2" id="KW-0479">Metal-binding</keyword>